<sequence length="38" mass="4282">MSKYGEKASAQGIYDRCRDGLITVHYTPKHVCIAGLLW</sequence>
<dbReference type="Proteomes" id="UP000216188">
    <property type="component" value="Unassembled WGS sequence"/>
</dbReference>
<organism evidence="1 2">
    <name type="scientific">Brucella pseudogrignonensis</name>
    <dbReference type="NCBI Taxonomy" id="419475"/>
    <lineage>
        <taxon>Bacteria</taxon>
        <taxon>Pseudomonadati</taxon>
        <taxon>Pseudomonadota</taxon>
        <taxon>Alphaproteobacteria</taxon>
        <taxon>Hyphomicrobiales</taxon>
        <taxon>Brucellaceae</taxon>
        <taxon>Brucella/Ochrobactrum group</taxon>
        <taxon>Brucella</taxon>
    </lineage>
</organism>
<dbReference type="AlphaFoldDB" id="A0A256G4C6"/>
<reference evidence="1 2" key="1">
    <citation type="submission" date="2017-07" db="EMBL/GenBank/DDBJ databases">
        <title>Phylogenetic study on the rhizospheric bacterium Ochrobactrum sp. A44.</title>
        <authorList>
            <person name="Krzyzanowska D.M."/>
            <person name="Ossowicki A."/>
            <person name="Rajewska M."/>
            <person name="Maciag T."/>
            <person name="Kaczynski Z."/>
            <person name="Czerwicka M."/>
            <person name="Jafra S."/>
        </authorList>
    </citation>
    <scope>NUCLEOTIDE SEQUENCE [LARGE SCALE GENOMIC DNA]</scope>
    <source>
        <strain evidence="1 2">CCUG 30717</strain>
    </source>
</reference>
<accession>A0A256G4C6</accession>
<gene>
    <name evidence="1" type="ORF">CEV34_4766</name>
</gene>
<protein>
    <submittedName>
        <fullName evidence="1">Uncharacterized protein</fullName>
    </submittedName>
</protein>
<proteinExistence type="predicted"/>
<keyword evidence="2" id="KW-1185">Reference proteome</keyword>
<evidence type="ECO:0000313" key="1">
    <source>
        <dbReference type="EMBL" id="OYR21965.1"/>
    </source>
</evidence>
<comment type="caution">
    <text evidence="1">The sequence shown here is derived from an EMBL/GenBank/DDBJ whole genome shotgun (WGS) entry which is preliminary data.</text>
</comment>
<dbReference type="EMBL" id="NNRM01000046">
    <property type="protein sequence ID" value="OYR21965.1"/>
    <property type="molecule type" value="Genomic_DNA"/>
</dbReference>
<name>A0A256G4C6_9HYPH</name>
<evidence type="ECO:0000313" key="2">
    <source>
        <dbReference type="Proteomes" id="UP000216188"/>
    </source>
</evidence>